<feature type="compositionally biased region" description="Acidic residues" evidence="6">
    <location>
        <begin position="145"/>
        <end position="159"/>
    </location>
</feature>
<dbReference type="OrthoDB" id="4720990at2759"/>
<evidence type="ECO:0000256" key="2">
    <source>
        <dbReference type="ARBA" id="ARBA00022692"/>
    </source>
</evidence>
<evidence type="ECO:0000256" key="6">
    <source>
        <dbReference type="SAM" id="MobiDB-lite"/>
    </source>
</evidence>
<sequence>MAATIVEARQCTPQNKIWDLTVQGGYCIDLEAVELTTSSINVVSDLVILLAPQHVIWRLQLPRAKKLGIALIFAVGYLSISQSISLIMLNAGVIAAIFRLITTHYYLTSDDVTYTISSVSFWALAEITSVFLVYVKTDRYYLNPDDQEDSEDEDYDGQEDSSIPSEGKWLEILRWAKHIVSGVKLTNDPLAQDFSGVASHHMQADHWVYLECGTLLKLANRARREKIRLPNRVLWRLFLCLLRMCIAMGWPPEQPDGIDPQPVLETATGNPYDGINHGDMHHGNLMFGDFIPEDPNGEHTLTPILKLIDFGIARQVLNTTEKRILAAQDNLFDIGVVMLELVTLDYALAEGIYPRASEAKLFRWRPDHPEILTNGAALLTNENGVNPFPMFDTTLRDLVCACLATEPQNRPSPAALANFTIARISDRDGQFYASRGVGGESDDQIRAYMHHVLYDA</sequence>
<dbReference type="EMBL" id="WUBL01000003">
    <property type="protein sequence ID" value="KAF2972956.1"/>
    <property type="molecule type" value="Genomic_DNA"/>
</dbReference>
<feature type="transmembrane region" description="Helical" evidence="7">
    <location>
        <begin position="67"/>
        <end position="100"/>
    </location>
</feature>
<comment type="similarity">
    <text evidence="5">Belongs to the SAT4 family.</text>
</comment>
<keyword evidence="4 7" id="KW-0472">Membrane</keyword>
<dbReference type="Pfam" id="PF20684">
    <property type="entry name" value="Fung_rhodopsin"/>
    <property type="match status" value="1"/>
</dbReference>
<comment type="caution">
    <text evidence="9">The sequence shown here is derived from an EMBL/GenBank/DDBJ whole genome shotgun (WGS) entry which is preliminary data.</text>
</comment>
<evidence type="ECO:0000256" key="7">
    <source>
        <dbReference type="SAM" id="Phobius"/>
    </source>
</evidence>
<feature type="transmembrane region" description="Helical" evidence="7">
    <location>
        <begin position="233"/>
        <end position="250"/>
    </location>
</feature>
<dbReference type="GO" id="GO:0016020">
    <property type="term" value="C:membrane"/>
    <property type="evidence" value="ECO:0007669"/>
    <property type="project" value="UniProtKB-SubCell"/>
</dbReference>
<feature type="domain" description="Rhodopsin" evidence="8">
    <location>
        <begin position="2"/>
        <end position="129"/>
    </location>
</feature>
<comment type="subcellular location">
    <subcellularLocation>
        <location evidence="1">Membrane</location>
        <topology evidence="1">Multi-pass membrane protein</topology>
    </subcellularLocation>
</comment>
<organism evidence="9 10">
    <name type="scientific">Xylaria multiplex</name>
    <dbReference type="NCBI Taxonomy" id="323545"/>
    <lineage>
        <taxon>Eukaryota</taxon>
        <taxon>Fungi</taxon>
        <taxon>Dikarya</taxon>
        <taxon>Ascomycota</taxon>
        <taxon>Pezizomycotina</taxon>
        <taxon>Sordariomycetes</taxon>
        <taxon>Xylariomycetidae</taxon>
        <taxon>Xylariales</taxon>
        <taxon>Xylariaceae</taxon>
        <taxon>Xylaria</taxon>
    </lineage>
</organism>
<feature type="region of interest" description="Disordered" evidence="6">
    <location>
        <begin position="144"/>
        <end position="163"/>
    </location>
</feature>
<evidence type="ECO:0000256" key="1">
    <source>
        <dbReference type="ARBA" id="ARBA00004141"/>
    </source>
</evidence>
<protein>
    <recommendedName>
        <fullName evidence="8">Rhodopsin domain-containing protein</fullName>
    </recommendedName>
</protein>
<dbReference type="Gene3D" id="1.10.510.10">
    <property type="entry name" value="Transferase(Phosphotransferase) domain 1"/>
    <property type="match status" value="1"/>
</dbReference>
<evidence type="ECO:0000256" key="5">
    <source>
        <dbReference type="ARBA" id="ARBA00038359"/>
    </source>
</evidence>
<accession>A0A7C8NBD2</accession>
<dbReference type="AlphaFoldDB" id="A0A7C8NBD2"/>
<dbReference type="InParanoid" id="A0A7C8NBD2"/>
<dbReference type="SUPFAM" id="SSF56112">
    <property type="entry name" value="Protein kinase-like (PK-like)"/>
    <property type="match status" value="1"/>
</dbReference>
<dbReference type="PANTHER" id="PTHR33048:SF160">
    <property type="entry name" value="SAT4 FAMILY MEMBRANE PROTEIN"/>
    <property type="match status" value="1"/>
</dbReference>
<keyword evidence="2 7" id="KW-0812">Transmembrane</keyword>
<keyword evidence="3 7" id="KW-1133">Transmembrane helix</keyword>
<dbReference type="InterPro" id="IPR052337">
    <property type="entry name" value="SAT4-like"/>
</dbReference>
<dbReference type="InterPro" id="IPR011009">
    <property type="entry name" value="Kinase-like_dom_sf"/>
</dbReference>
<evidence type="ECO:0000256" key="4">
    <source>
        <dbReference type="ARBA" id="ARBA00023136"/>
    </source>
</evidence>
<evidence type="ECO:0000313" key="10">
    <source>
        <dbReference type="Proteomes" id="UP000481858"/>
    </source>
</evidence>
<evidence type="ECO:0000313" key="9">
    <source>
        <dbReference type="EMBL" id="KAF2972956.1"/>
    </source>
</evidence>
<dbReference type="PANTHER" id="PTHR33048">
    <property type="entry name" value="PTH11-LIKE INTEGRAL MEMBRANE PROTEIN (AFU_ORTHOLOGUE AFUA_5G11245)"/>
    <property type="match status" value="1"/>
</dbReference>
<dbReference type="Proteomes" id="UP000481858">
    <property type="component" value="Unassembled WGS sequence"/>
</dbReference>
<evidence type="ECO:0000259" key="8">
    <source>
        <dbReference type="Pfam" id="PF20684"/>
    </source>
</evidence>
<reference evidence="9 10" key="1">
    <citation type="submission" date="2019-12" db="EMBL/GenBank/DDBJ databases">
        <title>Draft genome sequence of the ascomycete Xylaria multiplex DSM 110363.</title>
        <authorList>
            <person name="Buettner E."/>
            <person name="Kellner H."/>
        </authorList>
    </citation>
    <scope>NUCLEOTIDE SEQUENCE [LARGE SCALE GENOMIC DNA]</scope>
    <source>
        <strain evidence="9 10">DSM 110363</strain>
    </source>
</reference>
<proteinExistence type="inferred from homology"/>
<gene>
    <name evidence="9" type="ORF">GQX73_g620</name>
</gene>
<keyword evidence="10" id="KW-1185">Reference proteome</keyword>
<dbReference type="InterPro" id="IPR049326">
    <property type="entry name" value="Rhodopsin_dom_fungi"/>
</dbReference>
<evidence type="ECO:0000256" key="3">
    <source>
        <dbReference type="ARBA" id="ARBA00022989"/>
    </source>
</evidence>
<feature type="transmembrane region" description="Helical" evidence="7">
    <location>
        <begin position="112"/>
        <end position="135"/>
    </location>
</feature>
<name>A0A7C8NBD2_9PEZI</name>